<dbReference type="PROSITE" id="PS50893">
    <property type="entry name" value="ABC_TRANSPORTER_2"/>
    <property type="match status" value="1"/>
</dbReference>
<dbReference type="GO" id="GO:0005524">
    <property type="term" value="F:ATP binding"/>
    <property type="evidence" value="ECO:0007669"/>
    <property type="project" value="UniProtKB-KW"/>
</dbReference>
<dbReference type="SMART" id="SM00382">
    <property type="entry name" value="AAA"/>
    <property type="match status" value="1"/>
</dbReference>
<dbReference type="PANTHER" id="PTHR42939:SF2">
    <property type="entry name" value="ABC-TYPE TRANSPORTER ATP-BINDING PROTEIN ECSA"/>
    <property type="match status" value="1"/>
</dbReference>
<dbReference type="eggNOG" id="COG1131">
    <property type="taxonomic scope" value="Bacteria"/>
</dbReference>
<dbReference type="PANTHER" id="PTHR42939">
    <property type="entry name" value="ABC TRANSPORTER ATP-BINDING PROTEIN ALBC-RELATED"/>
    <property type="match status" value="1"/>
</dbReference>
<keyword evidence="1" id="KW-0813">Transport</keyword>
<evidence type="ECO:0000259" key="4">
    <source>
        <dbReference type="PROSITE" id="PS50893"/>
    </source>
</evidence>
<dbReference type="PATRIC" id="fig|697284.3.peg.2232"/>
<evidence type="ECO:0000256" key="2">
    <source>
        <dbReference type="ARBA" id="ARBA00022741"/>
    </source>
</evidence>
<dbReference type="CDD" id="cd03230">
    <property type="entry name" value="ABC_DR_subfamily_A"/>
    <property type="match status" value="1"/>
</dbReference>
<dbReference type="Pfam" id="PF00005">
    <property type="entry name" value="ABC_tran"/>
    <property type="match status" value="1"/>
</dbReference>
<dbReference type="GO" id="GO:0016887">
    <property type="term" value="F:ATP hydrolysis activity"/>
    <property type="evidence" value="ECO:0007669"/>
    <property type="project" value="InterPro"/>
</dbReference>
<keyword evidence="2" id="KW-0547">Nucleotide-binding</keyword>
<dbReference type="KEGG" id="plv:ERIC2_c23240"/>
<accession>V9WAG2</accession>
<gene>
    <name evidence="5" type="primary">ythP</name>
    <name evidence="5" type="ORF">ERIC2_c23240</name>
</gene>
<feature type="domain" description="ABC transporter" evidence="4">
    <location>
        <begin position="10"/>
        <end position="235"/>
    </location>
</feature>
<name>V9WAG2_9BACL</name>
<evidence type="ECO:0000256" key="3">
    <source>
        <dbReference type="ARBA" id="ARBA00022840"/>
    </source>
</evidence>
<dbReference type="Gene3D" id="3.40.50.300">
    <property type="entry name" value="P-loop containing nucleotide triphosphate hydrolases"/>
    <property type="match status" value="1"/>
</dbReference>
<keyword evidence="3 5" id="KW-0067">ATP-binding</keyword>
<dbReference type="Proteomes" id="UP000029431">
    <property type="component" value="Chromosome"/>
</dbReference>
<dbReference type="HOGENOM" id="CLU_000604_1_2_9"/>
<dbReference type="SUPFAM" id="SSF52540">
    <property type="entry name" value="P-loop containing nucleoside triphosphate hydrolases"/>
    <property type="match status" value="1"/>
</dbReference>
<evidence type="ECO:0000313" key="5">
    <source>
        <dbReference type="EMBL" id="AHD06117.1"/>
    </source>
</evidence>
<dbReference type="AlphaFoldDB" id="V9WAG2"/>
<dbReference type="InterPro" id="IPR027417">
    <property type="entry name" value="P-loop_NTPase"/>
</dbReference>
<evidence type="ECO:0000313" key="6">
    <source>
        <dbReference type="Proteomes" id="UP000029431"/>
    </source>
</evidence>
<sequence>MYLLGRRLKMKLLDVNVDEAGYSEENKIIYDIKFSVGHGELVGLIGPNGAGKSTTIKSIIGLLPYVKGYASIKDGSGSYSYIPEQPILYEGLTLWEHIEIALSSYEYYSTEKIKRSEELLSQFRLEKLMHSYPSSFSKGMQQKVMLILSFLLEPDVYIVDEPFIGLDPIAIKDLLDLIQMERARGAGILMSTHVLDTAERICNRFILLNNGQIAASGTLIQIQELCKLPNGTLYECFHKMIKG</sequence>
<reference evidence="5 6" key="1">
    <citation type="journal article" date="2014" name="PLoS ONE">
        <title>How to Kill the Honey Bee Larva: Genomic Potential and Virulence Mechanisms of Paenibacillus larvae.</title>
        <authorList>
            <person name="Djukic M."/>
            <person name="Brzuszkiewicz E."/>
            <person name="Funfhaus A."/>
            <person name="Voss J."/>
            <person name="Gollnow K."/>
            <person name="Poppinga L."/>
            <person name="Liesegang H."/>
            <person name="Garcia-Gonzalez E."/>
            <person name="Genersch E."/>
            <person name="Daniel R."/>
        </authorList>
    </citation>
    <scope>NUCLEOTIDE SEQUENCE [LARGE SCALE GENOMIC DNA]</scope>
    <source>
        <strain evidence="5 6">DSM 25430</strain>
    </source>
</reference>
<keyword evidence="6" id="KW-1185">Reference proteome</keyword>
<dbReference type="EMBL" id="CP003355">
    <property type="protein sequence ID" value="AHD06117.1"/>
    <property type="molecule type" value="Genomic_DNA"/>
</dbReference>
<dbReference type="InterPro" id="IPR003439">
    <property type="entry name" value="ABC_transporter-like_ATP-bd"/>
</dbReference>
<evidence type="ECO:0000256" key="1">
    <source>
        <dbReference type="ARBA" id="ARBA00022448"/>
    </source>
</evidence>
<protein>
    <submittedName>
        <fullName evidence="5">Putative ABC transporter ATP-binding protein YthP</fullName>
    </submittedName>
</protein>
<dbReference type="InterPro" id="IPR017871">
    <property type="entry name" value="ABC_transporter-like_CS"/>
</dbReference>
<organism evidence="5 6">
    <name type="scientific">Paenibacillus larvae subsp. larvae DSM 25430</name>
    <dbReference type="NCBI Taxonomy" id="697284"/>
    <lineage>
        <taxon>Bacteria</taxon>
        <taxon>Bacillati</taxon>
        <taxon>Bacillota</taxon>
        <taxon>Bacilli</taxon>
        <taxon>Bacillales</taxon>
        <taxon>Paenibacillaceae</taxon>
        <taxon>Paenibacillus</taxon>
    </lineage>
</organism>
<dbReference type="InterPro" id="IPR051782">
    <property type="entry name" value="ABC_Transporter_VariousFunc"/>
</dbReference>
<dbReference type="PROSITE" id="PS00211">
    <property type="entry name" value="ABC_TRANSPORTER_1"/>
    <property type="match status" value="1"/>
</dbReference>
<dbReference type="InterPro" id="IPR003593">
    <property type="entry name" value="AAA+_ATPase"/>
</dbReference>
<proteinExistence type="predicted"/>